<keyword evidence="1" id="KW-0175">Coiled coil</keyword>
<dbReference type="RefSeq" id="WP_150022893.1">
    <property type="nucleotide sequence ID" value="NZ_VWOJ01000002.1"/>
</dbReference>
<evidence type="ECO:0000313" key="2">
    <source>
        <dbReference type="EMBL" id="KAA5803625.1"/>
    </source>
</evidence>
<feature type="coiled-coil region" evidence="1">
    <location>
        <begin position="32"/>
        <end position="66"/>
    </location>
</feature>
<gene>
    <name evidence="2" type="ORF">F1654_07430</name>
</gene>
<organism evidence="2 3">
    <name type="scientific">Alkalicaulis satelles</name>
    <dbReference type="NCBI Taxonomy" id="2609175"/>
    <lineage>
        <taxon>Bacteria</taxon>
        <taxon>Pseudomonadati</taxon>
        <taxon>Pseudomonadota</taxon>
        <taxon>Alphaproteobacteria</taxon>
        <taxon>Maricaulales</taxon>
        <taxon>Maricaulaceae</taxon>
        <taxon>Alkalicaulis</taxon>
    </lineage>
</organism>
<evidence type="ECO:0000256" key="1">
    <source>
        <dbReference type="SAM" id="Coils"/>
    </source>
</evidence>
<dbReference type="AlphaFoldDB" id="A0A5M6ZHQ8"/>
<dbReference type="Proteomes" id="UP000325122">
    <property type="component" value="Unassembled WGS sequence"/>
</dbReference>
<evidence type="ECO:0000313" key="3">
    <source>
        <dbReference type="Proteomes" id="UP000325122"/>
    </source>
</evidence>
<sequence length="188" mass="21599">MLSKVILPHLNTTICFAKITRKVFLMNRAPQCESIQRNIRHFAAELNELGRERLRLREEVMRIEGDLRDLGIGISELEALAQLPDTGSALEEALRRRQVNAALNRLQAALIRVRRNPGVIVDLTIATIRAIAQRELQPLYRLKADRVRDLTQRRDRLNWISYRVQELNGLMAQSAEIQRQLECGATGR</sequence>
<comment type="caution">
    <text evidence="2">The sequence shown here is derived from an EMBL/GenBank/DDBJ whole genome shotgun (WGS) entry which is preliminary data.</text>
</comment>
<reference evidence="2 3" key="1">
    <citation type="submission" date="2019-09" db="EMBL/GenBank/DDBJ databases">
        <authorList>
            <person name="Kevbrin V."/>
            <person name="Grouzdev D.S."/>
        </authorList>
    </citation>
    <scope>NUCLEOTIDE SEQUENCE [LARGE SCALE GENOMIC DNA]</scope>
    <source>
        <strain evidence="2 3">G-192</strain>
    </source>
</reference>
<accession>A0A5M6ZHQ8</accession>
<name>A0A5M6ZHQ8_9PROT</name>
<proteinExistence type="predicted"/>
<keyword evidence="3" id="KW-1185">Reference proteome</keyword>
<dbReference type="EMBL" id="VWOJ01000002">
    <property type="protein sequence ID" value="KAA5803625.1"/>
    <property type="molecule type" value="Genomic_DNA"/>
</dbReference>
<protein>
    <submittedName>
        <fullName evidence="2">Uncharacterized protein</fullName>
    </submittedName>
</protein>